<feature type="compositionally biased region" description="Acidic residues" evidence="2">
    <location>
        <begin position="548"/>
        <end position="557"/>
    </location>
</feature>
<evidence type="ECO:0000313" key="5">
    <source>
        <dbReference type="EMBL" id="MBE9404383.1"/>
    </source>
</evidence>
<evidence type="ECO:0000259" key="3">
    <source>
        <dbReference type="Pfam" id="PF01844"/>
    </source>
</evidence>
<dbReference type="RefSeq" id="WP_193866127.1">
    <property type="nucleotide sequence ID" value="NZ_JADEYR010000009.1"/>
</dbReference>
<feature type="domain" description="DUF222" evidence="4">
    <location>
        <begin position="71"/>
        <end position="372"/>
    </location>
</feature>
<comment type="caution">
    <text evidence="5">The sequence shown here is derived from an EMBL/GenBank/DDBJ whole genome shotgun (WGS) entry which is preliminary data.</text>
</comment>
<keyword evidence="6" id="KW-1185">Reference proteome</keyword>
<feature type="region of interest" description="Disordered" evidence="2">
    <location>
        <begin position="1"/>
        <end position="47"/>
    </location>
</feature>
<organism evidence="5 6">
    <name type="scientific">Brachybacterium epidermidis</name>
    <dbReference type="NCBI Taxonomy" id="2781983"/>
    <lineage>
        <taxon>Bacteria</taxon>
        <taxon>Bacillati</taxon>
        <taxon>Actinomycetota</taxon>
        <taxon>Actinomycetes</taxon>
        <taxon>Micrococcales</taxon>
        <taxon>Dermabacteraceae</taxon>
        <taxon>Brachybacterium</taxon>
    </lineage>
</organism>
<feature type="region of interest" description="Disordered" evidence="2">
    <location>
        <begin position="544"/>
        <end position="565"/>
    </location>
</feature>
<evidence type="ECO:0000313" key="6">
    <source>
        <dbReference type="Proteomes" id="UP000644727"/>
    </source>
</evidence>
<accession>A0ABR9W506</accession>
<dbReference type="EMBL" id="JADEYR010000009">
    <property type="protein sequence ID" value="MBE9404383.1"/>
    <property type="molecule type" value="Genomic_DNA"/>
</dbReference>
<evidence type="ECO:0000256" key="2">
    <source>
        <dbReference type="SAM" id="MobiDB-lite"/>
    </source>
</evidence>
<dbReference type="InterPro" id="IPR003615">
    <property type="entry name" value="HNH_nuc"/>
</dbReference>
<dbReference type="InterPro" id="IPR003870">
    <property type="entry name" value="DUF222"/>
</dbReference>
<evidence type="ECO:0000259" key="4">
    <source>
        <dbReference type="Pfam" id="PF02720"/>
    </source>
</evidence>
<dbReference type="Pfam" id="PF02720">
    <property type="entry name" value="DUF222"/>
    <property type="match status" value="1"/>
</dbReference>
<reference evidence="5 6" key="1">
    <citation type="submission" date="2020-10" db="EMBL/GenBank/DDBJ databases">
        <title>Draft genome and description of Brachybacterium epidermidis sp nov.</title>
        <authorList>
            <person name="Boxberger M."/>
            <person name="La Scola B."/>
        </authorList>
    </citation>
    <scope>NUCLEOTIDE SEQUENCE [LARGE SCALE GENOMIC DNA]</scope>
    <source>
        <strain evidence="5 6">Marseille-Q2903</strain>
    </source>
</reference>
<sequence length="565" mass="61366">MTQVSDGSVPKPRGRAAARSRPGAPRPRKPGIRGSGRPLTRETLPSEAFVDEAGAEAEKLRELWDLGLAESRQLAAKLRLAARHWPAGDPEDPDLRDEADLMVSQALRCSIHHASRLLEDAHTAVTHLPRLLARLEAAELPARWFTVVLRRAGGLREAALHELDESIASWELAVDEGRFRRELGALVRWLSDQQEAAQRSRPQHSVDILPPDEDGTACLQVIGPAPEILALGRRLDSAARAIQRAQRQALESGQEIPFDDGSVSGTARPLSLAALRYRVLTGSVLETGTVEVPRERFRITVTVPALSLLGAVDAPGMLDGIHPIPAEMARELAGGENTWYRVLTDPSTGAFLPLPADRYTARPDMLEHLRLRHPTCAVPGCTRPTSWASEMDHIEEFDHRDPASGGPTSIENTHLLCWRHHQLKTAGLIDPVRRSAATADPLGSSPSDPPSRSPSDPPSRSPSDPPSRSPSDPPSRSPSDPPAKSPSGPPSGTLHPGSTSWAIRGGPPVDAIDDTDMVTPWVVDAFTQVWDEVQQRIARHRTAMTDVEIGESTEGTEEQYGPPPY</sequence>
<comment type="similarity">
    <text evidence="1">Belongs to the Rv1128c/1148c/1588c/1702c/1945/3466 family.</text>
</comment>
<dbReference type="Pfam" id="PF01844">
    <property type="entry name" value="HNH"/>
    <property type="match status" value="1"/>
</dbReference>
<dbReference type="Proteomes" id="UP000644727">
    <property type="component" value="Unassembled WGS sequence"/>
</dbReference>
<dbReference type="CDD" id="cd00085">
    <property type="entry name" value="HNHc"/>
    <property type="match status" value="1"/>
</dbReference>
<name>A0ABR9W506_9MICO</name>
<feature type="domain" description="HNH" evidence="3">
    <location>
        <begin position="381"/>
        <end position="426"/>
    </location>
</feature>
<dbReference type="InterPro" id="IPR002711">
    <property type="entry name" value="HNH"/>
</dbReference>
<proteinExistence type="inferred from homology"/>
<gene>
    <name evidence="5" type="ORF">IOE58_09370</name>
</gene>
<evidence type="ECO:0000256" key="1">
    <source>
        <dbReference type="ARBA" id="ARBA00023450"/>
    </source>
</evidence>
<feature type="region of interest" description="Disordered" evidence="2">
    <location>
        <begin position="437"/>
        <end position="511"/>
    </location>
</feature>
<protein>
    <submittedName>
        <fullName evidence="5">DUF222 domain-containing protein</fullName>
    </submittedName>
</protein>
<feature type="compositionally biased region" description="Pro residues" evidence="2">
    <location>
        <begin position="447"/>
        <end position="489"/>
    </location>
</feature>